<comment type="caution">
    <text evidence="1">The sequence shown here is derived from an EMBL/GenBank/DDBJ whole genome shotgun (WGS) entry which is preliminary data.</text>
</comment>
<reference evidence="1 2" key="1">
    <citation type="submission" date="2024-04" db="EMBL/GenBank/DDBJ databases">
        <title>Draft genome sequence of Sessilibacter corallicola NBRC 116591.</title>
        <authorList>
            <person name="Miyakawa T."/>
            <person name="Kusuya Y."/>
            <person name="Miura T."/>
        </authorList>
    </citation>
    <scope>NUCLEOTIDE SEQUENCE [LARGE SCALE GENOMIC DNA]</scope>
    <source>
        <strain evidence="1 2">KU-00831-HH</strain>
    </source>
</reference>
<evidence type="ECO:0000313" key="1">
    <source>
        <dbReference type="EMBL" id="GAA6169014.1"/>
    </source>
</evidence>
<name>A0ABQ0ABL1_9GAMM</name>
<dbReference type="EMBL" id="BAABWN010000009">
    <property type="protein sequence ID" value="GAA6169014.1"/>
    <property type="molecule type" value="Genomic_DNA"/>
</dbReference>
<dbReference type="RefSeq" id="WP_353303670.1">
    <property type="nucleotide sequence ID" value="NZ_BAABWN010000009.1"/>
</dbReference>
<dbReference type="Proteomes" id="UP001465153">
    <property type="component" value="Unassembled WGS sequence"/>
</dbReference>
<keyword evidence="2" id="KW-1185">Reference proteome</keyword>
<sequence>MANNDFFKKKLGLLKKDKQGVLGDLASPLEEHIKGSNGTTSIEIPIDGNWFKVSFSAIQLKEDRLVINAERIRNGFIGDQYVVEFKGTRAAYLRGYYEPTHRAGRWPFIHWDIRSYANHPTDPTKRVYVSGFYAHQELRKMIQRMEQRYGVKNIVNTYINDNLIRLQVGIRAGKTPSKIEKDWSKGMMESLGYHYVEALDTGITKGAWQGAKVHWFKNKEDALL</sequence>
<accession>A0ABQ0ABL1</accession>
<protein>
    <submittedName>
        <fullName evidence="1">Uncharacterized protein</fullName>
    </submittedName>
</protein>
<evidence type="ECO:0000313" key="2">
    <source>
        <dbReference type="Proteomes" id="UP001465153"/>
    </source>
</evidence>
<proteinExistence type="predicted"/>
<organism evidence="1 2">
    <name type="scientific">Sessilibacter corallicola</name>
    <dbReference type="NCBI Taxonomy" id="2904075"/>
    <lineage>
        <taxon>Bacteria</taxon>
        <taxon>Pseudomonadati</taxon>
        <taxon>Pseudomonadota</taxon>
        <taxon>Gammaproteobacteria</taxon>
        <taxon>Cellvibrionales</taxon>
        <taxon>Cellvibrionaceae</taxon>
        <taxon>Sessilibacter</taxon>
    </lineage>
</organism>
<gene>
    <name evidence="1" type="ORF">NBRC116591_28250</name>
</gene>